<evidence type="ECO:0000313" key="3">
    <source>
        <dbReference type="Proteomes" id="UP000092444"/>
    </source>
</evidence>
<dbReference type="PANTHER" id="PTHR24559">
    <property type="entry name" value="TRANSPOSON TY3-I GAG-POL POLYPROTEIN"/>
    <property type="match status" value="1"/>
</dbReference>
<dbReference type="Gene3D" id="3.10.10.10">
    <property type="entry name" value="HIV Type 1 Reverse Transcriptase, subunit A, domain 1"/>
    <property type="match status" value="1"/>
</dbReference>
<dbReference type="AlphaFoldDB" id="A0A1B0GD19"/>
<name>A0A1B0GD19_GLOMM</name>
<dbReference type="EnsemblMetazoa" id="GMOY011195-RA">
    <property type="protein sequence ID" value="GMOY011195-PA"/>
    <property type="gene ID" value="GMOY011195"/>
</dbReference>
<protein>
    <recommendedName>
        <fullName evidence="1">DUF7041 domain-containing protein</fullName>
    </recommendedName>
</protein>
<dbReference type="STRING" id="37546.A0A1B0GD19"/>
<organism evidence="2 3">
    <name type="scientific">Glossina morsitans morsitans</name>
    <name type="common">Savannah tsetse fly</name>
    <dbReference type="NCBI Taxonomy" id="37546"/>
    <lineage>
        <taxon>Eukaryota</taxon>
        <taxon>Metazoa</taxon>
        <taxon>Ecdysozoa</taxon>
        <taxon>Arthropoda</taxon>
        <taxon>Hexapoda</taxon>
        <taxon>Insecta</taxon>
        <taxon>Pterygota</taxon>
        <taxon>Neoptera</taxon>
        <taxon>Endopterygota</taxon>
        <taxon>Diptera</taxon>
        <taxon>Brachycera</taxon>
        <taxon>Muscomorpha</taxon>
        <taxon>Hippoboscoidea</taxon>
        <taxon>Glossinidae</taxon>
        <taxon>Glossina</taxon>
    </lineage>
</organism>
<dbReference type="InterPro" id="IPR043128">
    <property type="entry name" value="Rev_trsase/Diguanyl_cyclase"/>
</dbReference>
<proteinExistence type="predicted"/>
<sequence>LGKTQLEEHEIIVTEENLPIKQKHYPISPTILKLVYDELSRMLSLGVIEESNSSWSSPVALVRKGTNNGLCLHVLNVNHLTTKYAYPLPHIEGLLSRLQDTLYISAIDLKDAGKEFTREDSVHSTWETVVSTYSNGFLAYVMWYSECMQRTPPYSPVTNSNTNNVIDLIFDNNSIQQNSDASTRTINTRTLYFNEHLSTSKEILVCAVKLPPFWSNCPYTWFIQAEVESASKGVTQDATKYELILIALSQKIITSVIDLIRNPPATNKYE</sequence>
<dbReference type="InterPro" id="IPR053134">
    <property type="entry name" value="RNA-dir_DNA_polymerase"/>
</dbReference>
<dbReference type="Pfam" id="PF23055">
    <property type="entry name" value="DUF7041"/>
    <property type="match status" value="1"/>
</dbReference>
<dbReference type="SUPFAM" id="SSF56672">
    <property type="entry name" value="DNA/RNA polymerases"/>
    <property type="match status" value="1"/>
</dbReference>
<reference evidence="2" key="1">
    <citation type="submission" date="2020-05" db="UniProtKB">
        <authorList>
            <consortium name="EnsemblMetazoa"/>
        </authorList>
    </citation>
    <scope>IDENTIFICATION</scope>
    <source>
        <strain evidence="2">Yale</strain>
    </source>
</reference>
<keyword evidence="3" id="KW-1185">Reference proteome</keyword>
<dbReference type="InterPro" id="IPR043502">
    <property type="entry name" value="DNA/RNA_pol_sf"/>
</dbReference>
<dbReference type="Proteomes" id="UP000092444">
    <property type="component" value="Unassembled WGS sequence"/>
</dbReference>
<dbReference type="InterPro" id="IPR055469">
    <property type="entry name" value="DUF7041"/>
</dbReference>
<evidence type="ECO:0000259" key="1">
    <source>
        <dbReference type="Pfam" id="PF23055"/>
    </source>
</evidence>
<dbReference type="GO" id="GO:0071897">
    <property type="term" value="P:DNA biosynthetic process"/>
    <property type="evidence" value="ECO:0007669"/>
    <property type="project" value="UniProtKB-ARBA"/>
</dbReference>
<accession>A0A1B0GD19</accession>
<evidence type="ECO:0000313" key="2">
    <source>
        <dbReference type="EnsemblMetazoa" id="GMOY011195-PA"/>
    </source>
</evidence>
<dbReference type="PANTHER" id="PTHR24559:SF444">
    <property type="entry name" value="REVERSE TRANSCRIPTASE DOMAIN-CONTAINING PROTEIN"/>
    <property type="match status" value="1"/>
</dbReference>
<dbReference type="Gene3D" id="3.30.70.270">
    <property type="match status" value="1"/>
</dbReference>
<feature type="domain" description="DUF7041" evidence="1">
    <location>
        <begin position="210"/>
        <end position="270"/>
    </location>
</feature>
<dbReference type="VEuPathDB" id="VectorBase:GMOY011195"/>
<dbReference type="EMBL" id="CCAG010002266">
    <property type="status" value="NOT_ANNOTATED_CDS"/>
    <property type="molecule type" value="Genomic_DNA"/>
</dbReference>